<organism evidence="1 2">
    <name type="scientific">Ralstonia phage Hyacinthe</name>
    <dbReference type="NCBI Taxonomy" id="2759731"/>
    <lineage>
        <taxon>Viruses</taxon>
        <taxon>Duplodnaviria</taxon>
        <taxon>Heunggongvirae</taxon>
        <taxon>Uroviricota</taxon>
        <taxon>Caudoviricetes</taxon>
        <taxon>Rahariannevirus</taxon>
        <taxon>Rahariannevirus raharianne</taxon>
    </lineage>
</organism>
<gene>
    <name evidence="1" type="ORF">8G_00075</name>
</gene>
<accession>A0A7G5BB34</accession>
<dbReference type="EMBL" id="MT740743">
    <property type="protein sequence ID" value="QMV33507.1"/>
    <property type="molecule type" value="Genomic_DNA"/>
</dbReference>
<name>A0A7G5BB34_9CAUD</name>
<reference evidence="1 2" key="1">
    <citation type="submission" date="2020-07" db="EMBL/GenBank/DDBJ databases">
        <title>Ralstonia phages.</title>
        <authorList>
            <person name="Trotereau A."/>
            <person name="Boyer C."/>
            <person name="Torres-Barcelo C."/>
        </authorList>
    </citation>
    <scope>NUCLEOTIDE SEQUENCE [LARGE SCALE GENOMIC DNA]</scope>
</reference>
<protein>
    <submittedName>
        <fullName evidence="1">Uncharacterized protein</fullName>
    </submittedName>
</protein>
<dbReference type="Proteomes" id="UP000515746">
    <property type="component" value="Segment"/>
</dbReference>
<proteinExistence type="predicted"/>
<evidence type="ECO:0000313" key="1">
    <source>
        <dbReference type="EMBL" id="QMV33507.1"/>
    </source>
</evidence>
<sequence>MDSATQSTTQEITMQTAHTLNDIKSIADARVWYTNSGFYNWEWFDGFSEVALLAFAYRHGADCASEDDLVRAFLLASGQNPADYGL</sequence>
<evidence type="ECO:0000313" key="2">
    <source>
        <dbReference type="Proteomes" id="UP000515746"/>
    </source>
</evidence>